<dbReference type="HOGENOM" id="CLU_617942_0_0_5"/>
<proteinExistence type="predicted"/>
<gene>
    <name evidence="1" type="ordered locus">Snov_1972</name>
</gene>
<evidence type="ECO:0000313" key="2">
    <source>
        <dbReference type="Proteomes" id="UP000006633"/>
    </source>
</evidence>
<dbReference type="eggNOG" id="COG3319">
    <property type="taxonomic scope" value="Bacteria"/>
</dbReference>
<name>D6ZZD6_ANCN5</name>
<dbReference type="KEGG" id="sno:Snov_1972"/>
<dbReference type="Proteomes" id="UP000006633">
    <property type="component" value="Chromosome"/>
</dbReference>
<organism evidence="1 2">
    <name type="scientific">Ancylobacter novellus (strain ATCC 8093 / DSM 506 / JCM 20403 / CCM 1077 / IAM 12100 / NBRC 12443 / NCIMB 10456)</name>
    <name type="common">Starkeya novella</name>
    <dbReference type="NCBI Taxonomy" id="639283"/>
    <lineage>
        <taxon>Bacteria</taxon>
        <taxon>Pseudomonadati</taxon>
        <taxon>Pseudomonadota</taxon>
        <taxon>Alphaproteobacteria</taxon>
        <taxon>Hyphomicrobiales</taxon>
        <taxon>Xanthobacteraceae</taxon>
        <taxon>Ancylobacter</taxon>
    </lineage>
</organism>
<keyword evidence="2" id="KW-1185">Reference proteome</keyword>
<dbReference type="RefSeq" id="WP_013166776.1">
    <property type="nucleotide sequence ID" value="NC_014217.1"/>
</dbReference>
<protein>
    <recommendedName>
        <fullName evidence="3">Serine-threonine protein kinase</fullName>
    </recommendedName>
</protein>
<dbReference type="OrthoDB" id="280053at2"/>
<dbReference type="AlphaFoldDB" id="D6ZZD6"/>
<reference evidence="1 2" key="1">
    <citation type="journal article" date="2012" name="Stand. Genomic Sci.">
        <title>Complete genome sequence of the facultatively chemolithoautotrophic and methylotrophic alpha Proteobacterium Starkeya novella type strain (ATCC 8093(T)).</title>
        <authorList>
            <person name="Kappler U."/>
            <person name="Davenport K."/>
            <person name="Beatson S."/>
            <person name="Lucas S."/>
            <person name="Lapidus A."/>
            <person name="Copeland A."/>
            <person name="Berry K.W."/>
            <person name="Glavina Del Rio T."/>
            <person name="Hammon N."/>
            <person name="Dalin E."/>
            <person name="Tice H."/>
            <person name="Pitluck S."/>
            <person name="Richardson P."/>
            <person name="Bruce D."/>
            <person name="Goodwin L.A."/>
            <person name="Han C."/>
            <person name="Tapia R."/>
            <person name="Detter J.C."/>
            <person name="Chang Y.J."/>
            <person name="Jeffries C.D."/>
            <person name="Land M."/>
            <person name="Hauser L."/>
            <person name="Kyrpides N.C."/>
            <person name="Goker M."/>
            <person name="Ivanova N."/>
            <person name="Klenk H.P."/>
            <person name="Woyke T."/>
        </authorList>
    </citation>
    <scope>NUCLEOTIDE SEQUENCE [LARGE SCALE GENOMIC DNA]</scope>
    <source>
        <strain evidence="2">ATCC 8093 / DSM 506 / JCM 20403 / CCM 1077 / IAM 12100 / NBRC 12443 / NCIMB 10456</strain>
    </source>
</reference>
<sequence>MADIAGLEYTKLLLAADGSLAPGATADYPAGVTDVIVISHGWHVDPDDADGIYHKLIGNLVAEAGRQWAGAGRKFGVVGIFWPSDKFRDDLSAEGFVPAPSGTGTGAAAAFGDAKETALLAQAKDLAAFLQIGDADEFLAEVKRAAKGNGKNGDAEVLVKRLQKEVRKRRGGRSANLARIRKETEREHAELLDPARRRRIIADLAAQGTPGAINNLKAGGAAAAFKKTGRGAALGVLSGIRAGVARLLNQFAYFEMKKRAGVVGTEVGRRLVAAAELDGVCIHLVGHSFGARLVTAAALTMGRRHPSSLTLLQGAFSHNGFGTGIVHDGETIDGAFRKVVAGKLVDGPIAVTHTWNDTAVGLAYAAASRVSGTVASSIGVTRWFGGPDDIFGGLGANGALRLATGEGSSSTFDGKSVPALRDCHVNNLLCDFIVDHNDVTRPEVARILKASLALQGS</sequence>
<evidence type="ECO:0000313" key="1">
    <source>
        <dbReference type="EMBL" id="ADH89272.1"/>
    </source>
</evidence>
<dbReference type="EMBL" id="CP002026">
    <property type="protein sequence ID" value="ADH89272.1"/>
    <property type="molecule type" value="Genomic_DNA"/>
</dbReference>
<dbReference type="InterPro" id="IPR029058">
    <property type="entry name" value="AB_hydrolase_fold"/>
</dbReference>
<dbReference type="SUPFAM" id="SSF53474">
    <property type="entry name" value="alpha/beta-Hydrolases"/>
    <property type="match status" value="1"/>
</dbReference>
<accession>D6ZZD6</accession>
<dbReference type="STRING" id="639283.Snov_1972"/>
<evidence type="ECO:0008006" key="3">
    <source>
        <dbReference type="Google" id="ProtNLM"/>
    </source>
</evidence>